<organism evidence="2 3">
    <name type="scientific">Prevotella bivia</name>
    <dbReference type="NCBI Taxonomy" id="28125"/>
    <lineage>
        <taxon>Bacteria</taxon>
        <taxon>Pseudomonadati</taxon>
        <taxon>Bacteroidota</taxon>
        <taxon>Bacteroidia</taxon>
        <taxon>Bacteroidales</taxon>
        <taxon>Prevotellaceae</taxon>
        <taxon>Prevotella</taxon>
    </lineage>
</organism>
<dbReference type="AlphaFoldDB" id="A0A137SSI7"/>
<protein>
    <submittedName>
        <fullName evidence="2">Uncharacterized protein</fullName>
    </submittedName>
</protein>
<dbReference type="PATRIC" id="fig|28125.4.peg.1830"/>
<evidence type="ECO:0000313" key="3">
    <source>
        <dbReference type="Proteomes" id="UP000070093"/>
    </source>
</evidence>
<keyword evidence="1" id="KW-1133">Transmembrane helix</keyword>
<evidence type="ECO:0000313" key="2">
    <source>
        <dbReference type="EMBL" id="KXO15366.1"/>
    </source>
</evidence>
<sequence>MCIAHREVEFYNRSLTLKKYEMTELFSVGFAVCMLSGIGCFVMFNKCIDWFEKI</sequence>
<feature type="transmembrane region" description="Helical" evidence="1">
    <location>
        <begin position="25"/>
        <end position="44"/>
    </location>
</feature>
<dbReference type="STRING" id="28125.HMPREF3202_01841"/>
<keyword evidence="1" id="KW-0472">Membrane</keyword>
<gene>
    <name evidence="2" type="ORF">HMPREF3202_01841</name>
</gene>
<accession>A0A137SSI7</accession>
<comment type="caution">
    <text evidence="2">The sequence shown here is derived from an EMBL/GenBank/DDBJ whole genome shotgun (WGS) entry which is preliminary data.</text>
</comment>
<dbReference type="Proteomes" id="UP000070093">
    <property type="component" value="Unassembled WGS sequence"/>
</dbReference>
<name>A0A137SSI7_9BACT</name>
<dbReference type="EMBL" id="LTAG01000108">
    <property type="protein sequence ID" value="KXO15366.1"/>
    <property type="molecule type" value="Genomic_DNA"/>
</dbReference>
<keyword evidence="1" id="KW-0812">Transmembrane</keyword>
<proteinExistence type="predicted"/>
<reference evidence="2 3" key="1">
    <citation type="submission" date="2016-02" db="EMBL/GenBank/DDBJ databases">
        <authorList>
            <person name="Wen L."/>
            <person name="He K."/>
            <person name="Yang H."/>
        </authorList>
    </citation>
    <scope>NUCLEOTIDE SEQUENCE [LARGE SCALE GENOMIC DNA]</scope>
    <source>
        <strain evidence="2 3">GED7880</strain>
    </source>
</reference>
<evidence type="ECO:0000256" key="1">
    <source>
        <dbReference type="SAM" id="Phobius"/>
    </source>
</evidence>